<organism evidence="2 3">
    <name type="scientific">Stutzerimonas nitrititolerans</name>
    <dbReference type="NCBI Taxonomy" id="2482751"/>
    <lineage>
        <taxon>Bacteria</taxon>
        <taxon>Pseudomonadati</taxon>
        <taxon>Pseudomonadota</taxon>
        <taxon>Gammaproteobacteria</taxon>
        <taxon>Pseudomonadales</taxon>
        <taxon>Pseudomonadaceae</taxon>
        <taxon>Stutzerimonas</taxon>
    </lineage>
</organism>
<reference evidence="2 3" key="1">
    <citation type="submission" date="2018-10" db="EMBL/GenBank/DDBJ databases">
        <title>Pseudomonas sp. GL14 genome.</title>
        <authorList>
            <person name="Peng J."/>
            <person name="Liu Z.-P."/>
        </authorList>
    </citation>
    <scope>NUCLEOTIDE SEQUENCE [LARGE SCALE GENOMIC DNA]</scope>
    <source>
        <strain evidence="2 3">GL14</strain>
    </source>
</reference>
<proteinExistence type="predicted"/>
<evidence type="ECO:0000256" key="1">
    <source>
        <dbReference type="SAM" id="MobiDB-lite"/>
    </source>
</evidence>
<keyword evidence="3" id="KW-1185">Reference proteome</keyword>
<feature type="region of interest" description="Disordered" evidence="1">
    <location>
        <begin position="1"/>
        <end position="60"/>
    </location>
</feature>
<dbReference type="RefSeq" id="WP_122079024.1">
    <property type="nucleotide sequence ID" value="NZ_RFFL01000019.1"/>
</dbReference>
<dbReference type="GeneID" id="84611176"/>
<protein>
    <submittedName>
        <fullName evidence="2">Uncharacterized protein</fullName>
    </submittedName>
</protein>
<feature type="compositionally biased region" description="Polar residues" evidence="1">
    <location>
        <begin position="41"/>
        <end position="50"/>
    </location>
</feature>
<dbReference type="EMBL" id="RFFL01000019">
    <property type="protein sequence ID" value="RMH97319.1"/>
    <property type="molecule type" value="Genomic_DNA"/>
</dbReference>
<evidence type="ECO:0000313" key="2">
    <source>
        <dbReference type="EMBL" id="RMH97319.1"/>
    </source>
</evidence>
<gene>
    <name evidence="2" type="ORF">EA795_19260</name>
</gene>
<comment type="caution">
    <text evidence="2">The sequence shown here is derived from an EMBL/GenBank/DDBJ whole genome shotgun (WGS) entry which is preliminary data.</text>
</comment>
<dbReference type="Proteomes" id="UP000269134">
    <property type="component" value="Unassembled WGS sequence"/>
</dbReference>
<feature type="compositionally biased region" description="Basic and acidic residues" evidence="1">
    <location>
        <begin position="31"/>
        <end position="40"/>
    </location>
</feature>
<sequence length="120" mass="13295">MRVEGSFPVPYSTDRTARTGSARDGYGETQRIAEADRQVDSRATTGQDYQPQAARPQQRVNESALIERYAAFRDNQSQSQFQSERTLPAHVAQALASYASTASFNSDFGAYEVFGLDLYA</sequence>
<name>A0ABX9UVC5_9GAMM</name>
<accession>A0ABX9UVC5</accession>
<evidence type="ECO:0000313" key="3">
    <source>
        <dbReference type="Proteomes" id="UP000269134"/>
    </source>
</evidence>